<dbReference type="SUPFAM" id="SSF82866">
    <property type="entry name" value="Multidrug efflux transporter AcrB transmembrane domain"/>
    <property type="match status" value="2"/>
</dbReference>
<dbReference type="Pfam" id="PF02460">
    <property type="entry name" value="Patched"/>
    <property type="match status" value="1"/>
</dbReference>
<protein>
    <submittedName>
        <fullName evidence="12">SSD domain-containing protein</fullName>
    </submittedName>
</protein>
<keyword evidence="5 9" id="KW-1133">Transmembrane helix</keyword>
<keyword evidence="7" id="KW-0325">Glycoprotein</keyword>
<dbReference type="PANTHER" id="PTHR10796:SF104">
    <property type="entry name" value="SSD DOMAIN-CONTAINING PROTEIN"/>
    <property type="match status" value="1"/>
</dbReference>
<comment type="similarity">
    <text evidence="2">Belongs to the patched family.</text>
</comment>
<feature type="transmembrane region" description="Helical" evidence="9">
    <location>
        <begin position="306"/>
        <end position="329"/>
    </location>
</feature>
<evidence type="ECO:0000256" key="8">
    <source>
        <dbReference type="SAM" id="MobiDB-lite"/>
    </source>
</evidence>
<evidence type="ECO:0000256" key="6">
    <source>
        <dbReference type="ARBA" id="ARBA00023136"/>
    </source>
</evidence>
<dbReference type="InterPro" id="IPR003392">
    <property type="entry name" value="PTHD_SSD"/>
</dbReference>
<feature type="transmembrane region" description="Helical" evidence="9">
    <location>
        <begin position="22"/>
        <end position="42"/>
    </location>
</feature>
<feature type="transmembrane region" description="Helical" evidence="9">
    <location>
        <begin position="659"/>
        <end position="678"/>
    </location>
</feature>
<evidence type="ECO:0000256" key="7">
    <source>
        <dbReference type="ARBA" id="ARBA00023180"/>
    </source>
</evidence>
<keyword evidence="11" id="KW-1185">Reference proteome</keyword>
<dbReference type="GO" id="GO:0005886">
    <property type="term" value="C:plasma membrane"/>
    <property type="evidence" value="ECO:0007669"/>
    <property type="project" value="UniProtKB-SubCell"/>
</dbReference>
<feature type="transmembrane region" description="Helical" evidence="9">
    <location>
        <begin position="787"/>
        <end position="810"/>
    </location>
</feature>
<dbReference type="FunFam" id="1.20.1640.10:FF:000013">
    <property type="entry name" value="PaTched Related family"/>
    <property type="match status" value="1"/>
</dbReference>
<feature type="transmembrane region" description="Helical" evidence="9">
    <location>
        <begin position="754"/>
        <end position="775"/>
    </location>
</feature>
<feature type="transmembrane region" description="Helical" evidence="9">
    <location>
        <begin position="685"/>
        <end position="706"/>
    </location>
</feature>
<keyword evidence="4 9" id="KW-0812">Transmembrane</keyword>
<dbReference type="PANTHER" id="PTHR10796">
    <property type="entry name" value="PATCHED-RELATED"/>
    <property type="match status" value="1"/>
</dbReference>
<feature type="transmembrane region" description="Helical" evidence="9">
    <location>
        <begin position="455"/>
        <end position="472"/>
    </location>
</feature>
<evidence type="ECO:0000256" key="9">
    <source>
        <dbReference type="SAM" id="Phobius"/>
    </source>
</evidence>
<feature type="domain" description="SSD" evidence="10">
    <location>
        <begin position="254"/>
        <end position="403"/>
    </location>
</feature>
<feature type="transmembrane region" description="Helical" evidence="9">
    <location>
        <begin position="712"/>
        <end position="733"/>
    </location>
</feature>
<organism evidence="11 12">
    <name type="scientific">Acrobeloides nanus</name>
    <dbReference type="NCBI Taxonomy" id="290746"/>
    <lineage>
        <taxon>Eukaryota</taxon>
        <taxon>Metazoa</taxon>
        <taxon>Ecdysozoa</taxon>
        <taxon>Nematoda</taxon>
        <taxon>Chromadorea</taxon>
        <taxon>Rhabditida</taxon>
        <taxon>Tylenchina</taxon>
        <taxon>Cephalobomorpha</taxon>
        <taxon>Cephaloboidea</taxon>
        <taxon>Cephalobidae</taxon>
        <taxon>Acrobeloides</taxon>
    </lineage>
</organism>
<dbReference type="Proteomes" id="UP000887540">
    <property type="component" value="Unplaced"/>
</dbReference>
<dbReference type="InterPro" id="IPR051697">
    <property type="entry name" value="Patched_domain-protein"/>
</dbReference>
<evidence type="ECO:0000256" key="1">
    <source>
        <dbReference type="ARBA" id="ARBA00004651"/>
    </source>
</evidence>
<feature type="transmembrane region" description="Helical" evidence="9">
    <location>
        <begin position="247"/>
        <end position="270"/>
    </location>
</feature>
<comment type="subcellular location">
    <subcellularLocation>
        <location evidence="1">Cell membrane</location>
        <topology evidence="1">Multi-pass membrane protein</topology>
    </subcellularLocation>
</comment>
<dbReference type="GO" id="GO:0018996">
    <property type="term" value="P:molting cycle, collagen and cuticulin-based cuticle"/>
    <property type="evidence" value="ECO:0007669"/>
    <property type="project" value="TreeGrafter"/>
</dbReference>
<dbReference type="GO" id="GO:0030659">
    <property type="term" value="C:cytoplasmic vesicle membrane"/>
    <property type="evidence" value="ECO:0007669"/>
    <property type="project" value="TreeGrafter"/>
</dbReference>
<dbReference type="WBParaSite" id="ACRNAN_scaffold2947.g15881.t1">
    <property type="protein sequence ID" value="ACRNAN_scaffold2947.g15881.t1"/>
    <property type="gene ID" value="ACRNAN_scaffold2947.g15881"/>
</dbReference>
<evidence type="ECO:0000259" key="10">
    <source>
        <dbReference type="PROSITE" id="PS50156"/>
    </source>
</evidence>
<proteinExistence type="inferred from homology"/>
<feature type="transmembrane region" description="Helical" evidence="9">
    <location>
        <begin position="276"/>
        <end position="299"/>
    </location>
</feature>
<feature type="transmembrane region" description="Helical" evidence="9">
    <location>
        <begin position="380"/>
        <end position="403"/>
    </location>
</feature>
<dbReference type="Gene3D" id="1.20.1640.10">
    <property type="entry name" value="Multidrug efflux transporter AcrB transmembrane domain"/>
    <property type="match status" value="2"/>
</dbReference>
<name>A0A914DJR0_9BILA</name>
<evidence type="ECO:0000256" key="4">
    <source>
        <dbReference type="ARBA" id="ARBA00022692"/>
    </source>
</evidence>
<evidence type="ECO:0000256" key="2">
    <source>
        <dbReference type="ARBA" id="ARBA00005585"/>
    </source>
</evidence>
<dbReference type="PROSITE" id="PS50156">
    <property type="entry name" value="SSD"/>
    <property type="match status" value="1"/>
</dbReference>
<evidence type="ECO:0000256" key="5">
    <source>
        <dbReference type="ARBA" id="ARBA00022989"/>
    </source>
</evidence>
<evidence type="ECO:0000313" key="12">
    <source>
        <dbReference type="WBParaSite" id="ACRNAN_scaffold2947.g15881.t1"/>
    </source>
</evidence>
<feature type="region of interest" description="Disordered" evidence="8">
    <location>
        <begin position="817"/>
        <end position="838"/>
    </location>
</feature>
<reference evidence="12" key="1">
    <citation type="submission" date="2022-11" db="UniProtKB">
        <authorList>
            <consortium name="WormBaseParasite"/>
        </authorList>
    </citation>
    <scope>IDENTIFICATION</scope>
</reference>
<dbReference type="AlphaFoldDB" id="A0A914DJR0"/>
<dbReference type="GO" id="GO:0006897">
    <property type="term" value="P:endocytosis"/>
    <property type="evidence" value="ECO:0007669"/>
    <property type="project" value="TreeGrafter"/>
</dbReference>
<evidence type="ECO:0000256" key="3">
    <source>
        <dbReference type="ARBA" id="ARBA00022475"/>
    </source>
</evidence>
<accession>A0A914DJR0</accession>
<sequence length="890" mass="100472">MKHPKNLIEQAFFRIGLFVGTYPVQLIVGSIILTVFMSLGLLNFEEVNNVRTEYSPLHAPSRTEYAVAKKFLKQNGTMDPCYIMTHAKNRDNLLKDEYRLLIYNLTKALQTEVLVEKNGRKYGFVDLCEPYCELNAALLAFLKLYKPNDPLTHTYPTLELFGSQAFIGNNVYDIELKPNTSEILSFRTVVMPFYLVASYEETDILEKWQDAALRLFEDPKYNVLLKTGMTSDYLVSKEVRRMGVETAPLIGGSIIAMIVFVIVCSIRLVPAQSKPWEALIGCLIPLLALSSSLGIMGALDIKFQSIVVASLFLVLSVGVDDIFIILRAWDRSDPTLSLPERMANVLEDAGPSITISSLTNAVSFTVGAFSDTPAIRTFCIYSAIAIIICWLYQLVVFSAIVGLSSKRENHGYQSFLCCLKANPQARNSWLENFVKFHNSLVKSWAKAVTKWPTRLVVALIMLCYFSIGWFGIKQLRVHIAIDKMALPDSYLQEFQNTYETALRNMQPISVFVLNPGDLRDPERLQRIKSLVEEFETATNSYGPGSTFFWLRPYEEFLRFYGESEEFTYVEIPSFFRSATYFYLASFVHFNQSACNDNLPACISEFFFITNFHEVIKYHELIPAVKHWRRIADKYSDLGVYVYSDHTPFVDQTMSIDSTLYGSVAVAIVCTALICWLFIPHTLSIITAVFSVFSISWGIFGLLSLWGVDLDPLSMAALLMAIGFSIDFTAHISFHYYKTSSELHPRMRIEHALGVIGWPMVQVGLSTIVALFSLIFKPSYLALVFLKTIVIVVLLGMFHGLIILPIVLTMITRYRPGSEKNSAESSERSSRSSRAERKESFYKIGQRKNGDARQGDKVVPLGFAELAQTNFTGPTAFVHRIPLGRTASNSL</sequence>
<evidence type="ECO:0000313" key="11">
    <source>
        <dbReference type="Proteomes" id="UP000887540"/>
    </source>
</evidence>
<keyword evidence="6 9" id="KW-0472">Membrane</keyword>
<keyword evidence="3" id="KW-1003">Cell membrane</keyword>
<dbReference type="InterPro" id="IPR000731">
    <property type="entry name" value="SSD"/>
</dbReference>